<comment type="caution">
    <text evidence="20">The sequence shown here is derived from an EMBL/GenBank/DDBJ whole genome shotgun (WGS) entry which is preliminary data.</text>
</comment>
<dbReference type="GO" id="GO:0003856">
    <property type="term" value="F:3-dehydroquinate synthase activity"/>
    <property type="evidence" value="ECO:0007669"/>
    <property type="project" value="UniProtKB-EC"/>
</dbReference>
<evidence type="ECO:0000256" key="11">
    <source>
        <dbReference type="ARBA" id="ARBA00022741"/>
    </source>
</evidence>
<organism evidence="20 21">
    <name type="scientific">Heliobacterium chlorum</name>
    <dbReference type="NCBI Taxonomy" id="2698"/>
    <lineage>
        <taxon>Bacteria</taxon>
        <taxon>Bacillati</taxon>
        <taxon>Bacillota</taxon>
        <taxon>Clostridia</taxon>
        <taxon>Eubacteriales</taxon>
        <taxon>Heliobacteriaceae</taxon>
        <taxon>Heliobacterium</taxon>
    </lineage>
</organism>
<evidence type="ECO:0000256" key="1">
    <source>
        <dbReference type="ARBA" id="ARBA00001393"/>
    </source>
</evidence>
<feature type="domain" description="3-dehydroquinate synthase N-terminal" evidence="18">
    <location>
        <begin position="65"/>
        <end position="176"/>
    </location>
</feature>
<evidence type="ECO:0000256" key="17">
    <source>
        <dbReference type="HAMAP-Rule" id="MF_00110"/>
    </source>
</evidence>
<feature type="binding site" evidence="17">
    <location>
        <begin position="126"/>
        <end position="127"/>
    </location>
    <ligand>
        <name>NAD(+)</name>
        <dbReference type="ChEBI" id="CHEBI:57540"/>
    </ligand>
</feature>
<keyword evidence="14 17" id="KW-0057">Aromatic amino acid biosynthesis</keyword>
<feature type="binding site" evidence="17">
    <location>
        <begin position="166"/>
        <end position="169"/>
    </location>
    <ligand>
        <name>NAD(+)</name>
        <dbReference type="ChEBI" id="CHEBI:57540"/>
    </ligand>
</feature>
<name>A0ABR7T4S1_HELCL</name>
<dbReference type="Pfam" id="PF01761">
    <property type="entry name" value="DHQ_synthase"/>
    <property type="match status" value="1"/>
</dbReference>
<evidence type="ECO:0000256" key="12">
    <source>
        <dbReference type="ARBA" id="ARBA00022833"/>
    </source>
</evidence>
<dbReference type="Proteomes" id="UP000617402">
    <property type="component" value="Unassembled WGS sequence"/>
</dbReference>
<evidence type="ECO:0000256" key="6">
    <source>
        <dbReference type="ARBA" id="ARBA00013031"/>
    </source>
</evidence>
<feature type="domain" description="3-dehydroquinate synthase C-terminal" evidence="19">
    <location>
        <begin position="178"/>
        <end position="321"/>
    </location>
</feature>
<accession>A0ABR7T4S1</accession>
<dbReference type="EMBL" id="JACVHF010000009">
    <property type="protein sequence ID" value="MBC9784930.1"/>
    <property type="molecule type" value="Genomic_DNA"/>
</dbReference>
<comment type="cofactor">
    <cofactor evidence="2 17">
        <name>NAD(+)</name>
        <dbReference type="ChEBI" id="CHEBI:57540"/>
    </cofactor>
</comment>
<evidence type="ECO:0000313" key="21">
    <source>
        <dbReference type="Proteomes" id="UP000617402"/>
    </source>
</evidence>
<dbReference type="InterPro" id="IPR056179">
    <property type="entry name" value="DHQS_C"/>
</dbReference>
<evidence type="ECO:0000256" key="15">
    <source>
        <dbReference type="ARBA" id="ARBA00023239"/>
    </source>
</evidence>
<evidence type="ECO:0000256" key="16">
    <source>
        <dbReference type="ARBA" id="ARBA00023285"/>
    </source>
</evidence>
<keyword evidence="9 17" id="KW-0028">Amino-acid biosynthesis</keyword>
<evidence type="ECO:0000256" key="7">
    <source>
        <dbReference type="ARBA" id="ARBA00017684"/>
    </source>
</evidence>
<dbReference type="InterPro" id="IPR030960">
    <property type="entry name" value="DHQS/DOIS_N"/>
</dbReference>
<dbReference type="PANTHER" id="PTHR43622">
    <property type="entry name" value="3-DEHYDROQUINATE SYNTHASE"/>
    <property type="match status" value="1"/>
</dbReference>
<feature type="binding site" evidence="17">
    <location>
        <position position="244"/>
    </location>
    <ligand>
        <name>Zn(2+)</name>
        <dbReference type="ChEBI" id="CHEBI:29105"/>
    </ligand>
</feature>
<reference evidence="20 21" key="1">
    <citation type="submission" date="2020-07" db="EMBL/GenBank/DDBJ databases">
        <title>Draft whole-genome sequence of Heliobacterium chlorum DSM 3682, type strain.</title>
        <authorList>
            <person name="Kyndt J.A."/>
            <person name="Meyer T.E."/>
            <person name="Imhoff J.F."/>
        </authorList>
    </citation>
    <scope>NUCLEOTIDE SEQUENCE [LARGE SCALE GENOMIC DNA]</scope>
    <source>
        <strain evidence="20 21">DSM 3682</strain>
    </source>
</reference>
<keyword evidence="15 17" id="KW-0456">Lyase</keyword>
<keyword evidence="10 17" id="KW-0479">Metal-binding</keyword>
<protein>
    <recommendedName>
        <fullName evidence="7 17">3-dehydroquinate synthase</fullName>
        <shortName evidence="17">DHQS</shortName>
        <ecNumber evidence="6 17">4.2.3.4</ecNumber>
    </recommendedName>
</protein>
<evidence type="ECO:0000259" key="19">
    <source>
        <dbReference type="Pfam" id="PF24621"/>
    </source>
</evidence>
<dbReference type="PANTHER" id="PTHR43622:SF7">
    <property type="entry name" value="3-DEHYDROQUINATE SYNTHASE, CHLOROPLASTIC"/>
    <property type="match status" value="1"/>
</dbReference>
<evidence type="ECO:0000256" key="2">
    <source>
        <dbReference type="ARBA" id="ARBA00001911"/>
    </source>
</evidence>
<feature type="binding site" evidence="17">
    <location>
        <position position="181"/>
    </location>
    <ligand>
        <name>Zn(2+)</name>
        <dbReference type="ChEBI" id="CHEBI:29105"/>
    </ligand>
</feature>
<keyword evidence="21" id="KW-1185">Reference proteome</keyword>
<evidence type="ECO:0000256" key="8">
    <source>
        <dbReference type="ARBA" id="ARBA00022490"/>
    </source>
</evidence>
<dbReference type="PIRSF" id="PIRSF001455">
    <property type="entry name" value="DHQ_synth"/>
    <property type="match status" value="1"/>
</dbReference>
<dbReference type="SUPFAM" id="SSF56796">
    <property type="entry name" value="Dehydroquinate synthase-like"/>
    <property type="match status" value="1"/>
</dbReference>
<evidence type="ECO:0000256" key="10">
    <source>
        <dbReference type="ARBA" id="ARBA00022723"/>
    </source>
</evidence>
<evidence type="ECO:0000256" key="13">
    <source>
        <dbReference type="ARBA" id="ARBA00023027"/>
    </source>
</evidence>
<dbReference type="CDD" id="cd08195">
    <property type="entry name" value="DHQS"/>
    <property type="match status" value="1"/>
</dbReference>
<keyword evidence="11 17" id="KW-0547">Nucleotide-binding</keyword>
<dbReference type="NCBIfam" id="TIGR01357">
    <property type="entry name" value="aroB"/>
    <property type="match status" value="1"/>
</dbReference>
<feature type="binding site" evidence="17">
    <location>
        <position position="261"/>
    </location>
    <ligand>
        <name>Zn(2+)</name>
        <dbReference type="ChEBI" id="CHEBI:29105"/>
    </ligand>
</feature>
<evidence type="ECO:0000259" key="18">
    <source>
        <dbReference type="Pfam" id="PF01761"/>
    </source>
</evidence>
<keyword evidence="12 17" id="KW-0862">Zinc</keyword>
<dbReference type="InterPro" id="IPR050071">
    <property type="entry name" value="Dehydroquinate_synthase"/>
</dbReference>
<sequence length="357" mass="38385">MVELDDRTYPIEIGPGMIDQAGELLAGRLSGKKILIVTNEVVNRLWGEKLRRSLIAAGYTVATAEMADGEEYKNLETLSKLYDACVEAKLNRSSAIVALGGGIAGDVAGYLAATYMRGIDFVQVPTTLLAQVDSSVGGKVAVNHRHGKNMIGAFYQPKIVIIDTNTLSTLPKREVAAGYGEVLKTAILGDKDLFAYLEKEAQAVVNQEADALRHVIAACCRVKAKVVAADERELGLRAILNLGHTFGHAIETLTEYKGYKHGEAVAVGLIGACKLAEKVTGLSPDTTERVRKLVEAAGLPTRFPDFAAEKWKEALMMDKKNTDSGVVFVVPTSIGEYCITSEVSLSLALETIEILTT</sequence>
<feature type="binding site" evidence="17">
    <location>
        <position position="139"/>
    </location>
    <ligand>
        <name>NAD(+)</name>
        <dbReference type="ChEBI" id="CHEBI:57540"/>
    </ligand>
</feature>
<comment type="caution">
    <text evidence="17">Lacks conserved residue(s) required for the propagation of feature annotation.</text>
</comment>
<keyword evidence="16 17" id="KW-0170">Cobalt</keyword>
<comment type="pathway">
    <text evidence="4 17">Metabolic intermediate biosynthesis; chorismate biosynthesis; chorismate from D-erythrose 4-phosphate and phosphoenolpyruvate: step 2/7.</text>
</comment>
<dbReference type="Pfam" id="PF24621">
    <property type="entry name" value="DHQS_C"/>
    <property type="match status" value="1"/>
</dbReference>
<dbReference type="InterPro" id="IPR030963">
    <property type="entry name" value="DHQ_synth_fam"/>
</dbReference>
<feature type="binding site" evidence="17">
    <location>
        <begin position="68"/>
        <end position="73"/>
    </location>
    <ligand>
        <name>NAD(+)</name>
        <dbReference type="ChEBI" id="CHEBI:57540"/>
    </ligand>
</feature>
<keyword evidence="13 17" id="KW-0520">NAD</keyword>
<comment type="function">
    <text evidence="17">Catalyzes the conversion of 3-deoxy-D-arabino-heptulosonate 7-phosphate (DAHP) to dehydroquinate (DHQ).</text>
</comment>
<keyword evidence="8 17" id="KW-0963">Cytoplasm</keyword>
<comment type="catalytic activity">
    <reaction evidence="1 17">
        <text>7-phospho-2-dehydro-3-deoxy-D-arabino-heptonate = 3-dehydroquinate + phosphate</text>
        <dbReference type="Rhea" id="RHEA:21968"/>
        <dbReference type="ChEBI" id="CHEBI:32364"/>
        <dbReference type="ChEBI" id="CHEBI:43474"/>
        <dbReference type="ChEBI" id="CHEBI:58394"/>
        <dbReference type="EC" id="4.2.3.4"/>
    </reaction>
</comment>
<comment type="similarity">
    <text evidence="5 17">Belongs to the sugar phosphate cyclases superfamily. Dehydroquinate synthase family.</text>
</comment>
<evidence type="ECO:0000256" key="3">
    <source>
        <dbReference type="ARBA" id="ARBA00004496"/>
    </source>
</evidence>
<dbReference type="HAMAP" id="MF_00110">
    <property type="entry name" value="DHQ_synthase"/>
    <property type="match status" value="1"/>
</dbReference>
<comment type="subcellular location">
    <subcellularLocation>
        <location evidence="3 17">Cytoplasm</location>
    </subcellularLocation>
</comment>
<dbReference type="Gene3D" id="3.40.50.1970">
    <property type="match status" value="1"/>
</dbReference>
<dbReference type="InterPro" id="IPR016037">
    <property type="entry name" value="DHQ_synth_AroB"/>
</dbReference>
<evidence type="ECO:0000256" key="4">
    <source>
        <dbReference type="ARBA" id="ARBA00004661"/>
    </source>
</evidence>
<gene>
    <name evidence="17" type="primary">aroB</name>
    <name evidence="20" type="ORF">H1S01_10450</name>
</gene>
<evidence type="ECO:0000313" key="20">
    <source>
        <dbReference type="EMBL" id="MBC9784930.1"/>
    </source>
</evidence>
<dbReference type="EC" id="4.2.3.4" evidence="6 17"/>
<feature type="binding site" evidence="17">
    <location>
        <position position="148"/>
    </location>
    <ligand>
        <name>NAD(+)</name>
        <dbReference type="ChEBI" id="CHEBI:57540"/>
    </ligand>
</feature>
<evidence type="ECO:0000256" key="14">
    <source>
        <dbReference type="ARBA" id="ARBA00023141"/>
    </source>
</evidence>
<proteinExistence type="inferred from homology"/>
<evidence type="ECO:0000256" key="5">
    <source>
        <dbReference type="ARBA" id="ARBA00005412"/>
    </source>
</evidence>
<evidence type="ECO:0000256" key="9">
    <source>
        <dbReference type="ARBA" id="ARBA00022605"/>
    </source>
</evidence>
<comment type="cofactor">
    <cofactor evidence="17">
        <name>Co(2+)</name>
        <dbReference type="ChEBI" id="CHEBI:48828"/>
    </cofactor>
    <cofactor evidence="17">
        <name>Zn(2+)</name>
        <dbReference type="ChEBI" id="CHEBI:29105"/>
    </cofactor>
    <text evidence="17">Binds 1 divalent metal cation per subunit. Can use either Co(2+) or Zn(2+).</text>
</comment>
<dbReference type="Gene3D" id="1.20.1090.10">
    <property type="entry name" value="Dehydroquinate synthase-like - alpha domain"/>
    <property type="match status" value="1"/>
</dbReference>